<organism evidence="6 7">
    <name type="scientific">Tenggerimyces flavus</name>
    <dbReference type="NCBI Taxonomy" id="1708749"/>
    <lineage>
        <taxon>Bacteria</taxon>
        <taxon>Bacillati</taxon>
        <taxon>Actinomycetota</taxon>
        <taxon>Actinomycetes</taxon>
        <taxon>Propionibacteriales</taxon>
        <taxon>Nocardioidaceae</taxon>
        <taxon>Tenggerimyces</taxon>
    </lineage>
</organism>
<dbReference type="Pfam" id="PF02909">
    <property type="entry name" value="TetR_C_1"/>
    <property type="match status" value="1"/>
</dbReference>
<evidence type="ECO:0000259" key="5">
    <source>
        <dbReference type="PROSITE" id="PS50977"/>
    </source>
</evidence>
<keyword evidence="2 4" id="KW-0238">DNA-binding</keyword>
<dbReference type="RefSeq" id="WP_205115067.1">
    <property type="nucleotide sequence ID" value="NZ_JAFBCM010000001.1"/>
</dbReference>
<evidence type="ECO:0000256" key="4">
    <source>
        <dbReference type="PROSITE-ProRule" id="PRU00335"/>
    </source>
</evidence>
<accession>A0ABV7YFX2</accession>
<protein>
    <submittedName>
        <fullName evidence="6">TetR/AcrR family transcriptional regulator</fullName>
    </submittedName>
</protein>
<dbReference type="Gene3D" id="1.10.10.60">
    <property type="entry name" value="Homeodomain-like"/>
    <property type="match status" value="1"/>
</dbReference>
<feature type="DNA-binding region" description="H-T-H motif" evidence="4">
    <location>
        <begin position="54"/>
        <end position="73"/>
    </location>
</feature>
<dbReference type="PRINTS" id="PR00455">
    <property type="entry name" value="HTHTETR"/>
</dbReference>
<evidence type="ECO:0000256" key="3">
    <source>
        <dbReference type="ARBA" id="ARBA00023163"/>
    </source>
</evidence>
<dbReference type="EMBL" id="JBHRZH010000023">
    <property type="protein sequence ID" value="MFC3764246.1"/>
    <property type="molecule type" value="Genomic_DNA"/>
</dbReference>
<evidence type="ECO:0000313" key="7">
    <source>
        <dbReference type="Proteomes" id="UP001595699"/>
    </source>
</evidence>
<dbReference type="InterPro" id="IPR001647">
    <property type="entry name" value="HTH_TetR"/>
</dbReference>
<dbReference type="PANTHER" id="PTHR30055:SF151">
    <property type="entry name" value="TRANSCRIPTIONAL REGULATORY PROTEIN"/>
    <property type="match status" value="1"/>
</dbReference>
<keyword evidence="1" id="KW-0805">Transcription regulation</keyword>
<reference evidence="7" key="1">
    <citation type="journal article" date="2019" name="Int. J. Syst. Evol. Microbiol.">
        <title>The Global Catalogue of Microorganisms (GCM) 10K type strain sequencing project: providing services to taxonomists for standard genome sequencing and annotation.</title>
        <authorList>
            <consortium name="The Broad Institute Genomics Platform"/>
            <consortium name="The Broad Institute Genome Sequencing Center for Infectious Disease"/>
            <person name="Wu L."/>
            <person name="Ma J."/>
        </authorList>
    </citation>
    <scope>NUCLEOTIDE SEQUENCE [LARGE SCALE GENOMIC DNA]</scope>
    <source>
        <strain evidence="7">CGMCC 4.7241</strain>
    </source>
</reference>
<evidence type="ECO:0000256" key="1">
    <source>
        <dbReference type="ARBA" id="ARBA00023015"/>
    </source>
</evidence>
<evidence type="ECO:0000256" key="2">
    <source>
        <dbReference type="ARBA" id="ARBA00023125"/>
    </source>
</evidence>
<proteinExistence type="predicted"/>
<feature type="domain" description="HTH tetR-type" evidence="5">
    <location>
        <begin position="31"/>
        <end position="91"/>
    </location>
</feature>
<comment type="caution">
    <text evidence="6">The sequence shown here is derived from an EMBL/GenBank/DDBJ whole genome shotgun (WGS) entry which is preliminary data.</text>
</comment>
<evidence type="ECO:0000313" key="6">
    <source>
        <dbReference type="EMBL" id="MFC3764246.1"/>
    </source>
</evidence>
<dbReference type="Proteomes" id="UP001595699">
    <property type="component" value="Unassembled WGS sequence"/>
</dbReference>
<dbReference type="SUPFAM" id="SSF46689">
    <property type="entry name" value="Homeodomain-like"/>
    <property type="match status" value="1"/>
</dbReference>
<dbReference type="InterPro" id="IPR036271">
    <property type="entry name" value="Tet_transcr_reg_TetR-rel_C_sf"/>
</dbReference>
<gene>
    <name evidence="6" type="ORF">ACFOUW_25650</name>
</gene>
<dbReference type="PANTHER" id="PTHR30055">
    <property type="entry name" value="HTH-TYPE TRANSCRIPTIONAL REGULATOR RUTR"/>
    <property type="match status" value="1"/>
</dbReference>
<keyword evidence="7" id="KW-1185">Reference proteome</keyword>
<sequence length="250" mass="27189">MSEQPDPAELPEDVALLWGLRSSTRRGPKPTLSVDDITKAAVDLADAEGLAAVSMARVAQKLGNSTMALYRHVKSKDELLLLMADAALEEPPEFPPDERDWRAALTTWSNGVLAAIRRHAWWVQIPTKGPPIGPHNLAWFDRALSTFAHTSLREDEKVQLVMSLLMYIHGEVWLGTQLPEQGAQFVTDYGTALGAVVDPRKLPSLANVVAAGVFTVEPGEIVDSGDDWDFGLNVVLDGIGAYIARREGSA</sequence>
<dbReference type="Pfam" id="PF00440">
    <property type="entry name" value="TetR_N"/>
    <property type="match status" value="1"/>
</dbReference>
<keyword evidence="3" id="KW-0804">Transcription</keyword>
<dbReference type="PROSITE" id="PS50977">
    <property type="entry name" value="HTH_TETR_2"/>
    <property type="match status" value="1"/>
</dbReference>
<dbReference type="SUPFAM" id="SSF48498">
    <property type="entry name" value="Tetracyclin repressor-like, C-terminal domain"/>
    <property type="match status" value="1"/>
</dbReference>
<dbReference type="Gene3D" id="1.10.357.10">
    <property type="entry name" value="Tetracycline Repressor, domain 2"/>
    <property type="match status" value="1"/>
</dbReference>
<dbReference type="InterPro" id="IPR050109">
    <property type="entry name" value="HTH-type_TetR-like_transc_reg"/>
</dbReference>
<dbReference type="InterPro" id="IPR004111">
    <property type="entry name" value="Repressor_TetR_C"/>
</dbReference>
<name>A0ABV7YFX2_9ACTN</name>
<dbReference type="InterPro" id="IPR009057">
    <property type="entry name" value="Homeodomain-like_sf"/>
</dbReference>